<evidence type="ECO:0000313" key="9">
    <source>
        <dbReference type="EMBL" id="GGH79352.1"/>
    </source>
</evidence>
<dbReference type="InterPro" id="IPR006103">
    <property type="entry name" value="Glyco_hydro_2_cat"/>
</dbReference>
<dbReference type="InterPro" id="IPR040605">
    <property type="entry name" value="Glyco_hydro2_dom5"/>
</dbReference>
<feature type="domain" description="Glycoside hydrolase family 2 catalytic" evidence="5">
    <location>
        <begin position="288"/>
        <end position="447"/>
    </location>
</feature>
<dbReference type="InterPro" id="IPR013783">
    <property type="entry name" value="Ig-like_fold"/>
</dbReference>
<dbReference type="PANTHER" id="PTHR42732">
    <property type="entry name" value="BETA-GALACTOSIDASE"/>
    <property type="match status" value="1"/>
</dbReference>
<evidence type="ECO:0000259" key="7">
    <source>
        <dbReference type="Pfam" id="PF16355"/>
    </source>
</evidence>
<dbReference type="PANTHER" id="PTHR42732:SF1">
    <property type="entry name" value="BETA-MANNOSIDASE"/>
    <property type="match status" value="1"/>
</dbReference>
<dbReference type="Pfam" id="PF16355">
    <property type="entry name" value="DUF4982"/>
    <property type="match status" value="1"/>
</dbReference>
<evidence type="ECO:0000259" key="5">
    <source>
        <dbReference type="Pfam" id="PF02836"/>
    </source>
</evidence>
<dbReference type="GO" id="GO:0005975">
    <property type="term" value="P:carbohydrate metabolic process"/>
    <property type="evidence" value="ECO:0007669"/>
    <property type="project" value="InterPro"/>
</dbReference>
<dbReference type="InterPro" id="IPR006101">
    <property type="entry name" value="Glyco_hydro_2"/>
</dbReference>
<dbReference type="Pfam" id="PF18565">
    <property type="entry name" value="Glyco_hydro2_C5"/>
    <property type="match status" value="1"/>
</dbReference>
<dbReference type="Gene3D" id="2.60.40.10">
    <property type="entry name" value="Immunoglobulins"/>
    <property type="match status" value="3"/>
</dbReference>
<protein>
    <submittedName>
        <fullName evidence="9">Beta-galactosidase</fullName>
    </submittedName>
</protein>
<feature type="domain" description="Glycoside hydrolase family 2" evidence="8">
    <location>
        <begin position="683"/>
        <end position="783"/>
    </location>
</feature>
<comment type="similarity">
    <text evidence="1">Belongs to the glycosyl hydrolase 2 family.</text>
</comment>
<evidence type="ECO:0000256" key="2">
    <source>
        <dbReference type="ARBA" id="ARBA00022801"/>
    </source>
</evidence>
<evidence type="ECO:0000259" key="8">
    <source>
        <dbReference type="Pfam" id="PF18565"/>
    </source>
</evidence>
<dbReference type="SUPFAM" id="SSF49303">
    <property type="entry name" value="beta-Galactosidase/glucuronidase domain"/>
    <property type="match status" value="1"/>
</dbReference>
<keyword evidence="10" id="KW-1185">Reference proteome</keyword>
<dbReference type="InterPro" id="IPR032311">
    <property type="entry name" value="DUF4982"/>
</dbReference>
<dbReference type="InterPro" id="IPR006104">
    <property type="entry name" value="Glyco_hydro_2_N"/>
</dbReference>
<organism evidence="9 10">
    <name type="scientific">Filimonas zeae</name>
    <dbReference type="NCBI Taxonomy" id="1737353"/>
    <lineage>
        <taxon>Bacteria</taxon>
        <taxon>Pseudomonadati</taxon>
        <taxon>Bacteroidota</taxon>
        <taxon>Chitinophagia</taxon>
        <taxon>Chitinophagales</taxon>
        <taxon>Chitinophagaceae</taxon>
        <taxon>Filimonas</taxon>
    </lineage>
</organism>
<sequence>MSAVRAQSGNTPTQRKLLWDNDWRFSLSDPAAAQQPEYNDKAWRQLDLPHDWSIEGATALENPTKGAGGYFPAGTGWYRKSFTVPATWKGKKVAVYFEGVYMNAEVFINGKRLGKQPYGYTSFFYDLTPYLKSGGGNVLAVRVNNAAQMNCRWYSGSGIYRHVWLTVNDPVHIAQWGVGVTTPEVNAGKAKVKIQTLVKNETDRVEKLLLTTQVLSPLRRSAGKVQTAIVLQPRSEKSIEQEVLVANPQLWSPETPVLYQAQVQVKKAAKTLDQLPVAFGIRTLQFSTDKGFQLNGKTIKLNGGCVHHDNGCLGAAAYDRAEERKVELLKAAGFNALRTSHNPPSEAFLQACDKLGMMVMDEAFDGWRESKNKYDYSLYFDEWSERDVQAMVLRDRNHPSIICWSIGNEIIERKKPEAVATARRLSQAVKAIDATRPVTSAMTTWDKDWEIFDSLFAAHDIGGYNYQLHHAAADHARVPSRIMVQTESYPKDAFFCWNMVQQNSYIIGDFVWTAMDYLGESGIGRSYYPGEPSGEHWEKEFFPWHGAYCGDVDLTGWRKPISHYRNLLYNNNEKLYMAVREPNPDSGVIKTTSWAVWPTWESWTWPGHEDKPVQVEVYSRYPKVRLYLNNQLIAEKATGITEEYKAVIAVPYQPGVLKAVGIIEGREYDAVTLRSAEEAAAVTATADRRIIQANGQDLSFVTVEVKDAHGRLQPNAAHQLRFSITGPGEIAGVDSGNLQDTDLYVADKRKAWHGRALVVIKSTHAAGEIKLKVEGEGLTATELNITAVSDGAVK</sequence>
<dbReference type="Pfam" id="PF02837">
    <property type="entry name" value="Glyco_hydro_2_N"/>
    <property type="match status" value="1"/>
</dbReference>
<dbReference type="GO" id="GO:0004553">
    <property type="term" value="F:hydrolase activity, hydrolyzing O-glycosyl compounds"/>
    <property type="evidence" value="ECO:0007669"/>
    <property type="project" value="InterPro"/>
</dbReference>
<dbReference type="SUPFAM" id="SSF51445">
    <property type="entry name" value="(Trans)glycosidases"/>
    <property type="match status" value="1"/>
</dbReference>
<dbReference type="Gene3D" id="3.20.20.80">
    <property type="entry name" value="Glycosidases"/>
    <property type="match status" value="1"/>
</dbReference>
<proteinExistence type="inferred from homology"/>
<feature type="domain" description="Glycosyl hydrolases family 2 sugar binding" evidence="6">
    <location>
        <begin position="72"/>
        <end position="165"/>
    </location>
</feature>
<evidence type="ECO:0000259" key="6">
    <source>
        <dbReference type="Pfam" id="PF02837"/>
    </source>
</evidence>
<dbReference type="InterPro" id="IPR006102">
    <property type="entry name" value="Ig-like_GH2"/>
</dbReference>
<gene>
    <name evidence="9" type="ORF">GCM10011379_48590</name>
</gene>
<keyword evidence="3" id="KW-0326">Glycosidase</keyword>
<dbReference type="EMBL" id="BMIB01000005">
    <property type="protein sequence ID" value="GGH79352.1"/>
    <property type="molecule type" value="Genomic_DNA"/>
</dbReference>
<dbReference type="InterPro" id="IPR017853">
    <property type="entry name" value="GH"/>
</dbReference>
<dbReference type="Gene3D" id="2.60.120.260">
    <property type="entry name" value="Galactose-binding domain-like"/>
    <property type="match status" value="1"/>
</dbReference>
<dbReference type="InterPro" id="IPR051913">
    <property type="entry name" value="GH2_Domain-Containing"/>
</dbReference>
<evidence type="ECO:0000313" key="10">
    <source>
        <dbReference type="Proteomes" id="UP000627292"/>
    </source>
</evidence>
<keyword evidence="2" id="KW-0378">Hydrolase</keyword>
<name>A0A917J324_9BACT</name>
<evidence type="ECO:0000259" key="4">
    <source>
        <dbReference type="Pfam" id="PF00703"/>
    </source>
</evidence>
<dbReference type="PRINTS" id="PR00132">
    <property type="entry name" value="GLHYDRLASE2"/>
</dbReference>
<accession>A0A917J324</accession>
<reference evidence="9" key="2">
    <citation type="submission" date="2020-09" db="EMBL/GenBank/DDBJ databases">
        <authorList>
            <person name="Sun Q."/>
            <person name="Zhou Y."/>
        </authorList>
    </citation>
    <scope>NUCLEOTIDE SEQUENCE</scope>
    <source>
        <strain evidence="9">CGMCC 1.15290</strain>
    </source>
</reference>
<dbReference type="SUPFAM" id="SSF49785">
    <property type="entry name" value="Galactose-binding domain-like"/>
    <property type="match status" value="1"/>
</dbReference>
<comment type="caution">
    <text evidence="9">The sequence shown here is derived from an EMBL/GenBank/DDBJ whole genome shotgun (WGS) entry which is preliminary data.</text>
</comment>
<dbReference type="InterPro" id="IPR008979">
    <property type="entry name" value="Galactose-bd-like_sf"/>
</dbReference>
<reference evidence="9" key="1">
    <citation type="journal article" date="2014" name="Int. J. Syst. Evol. Microbiol.">
        <title>Complete genome sequence of Corynebacterium casei LMG S-19264T (=DSM 44701T), isolated from a smear-ripened cheese.</title>
        <authorList>
            <consortium name="US DOE Joint Genome Institute (JGI-PGF)"/>
            <person name="Walter F."/>
            <person name="Albersmeier A."/>
            <person name="Kalinowski J."/>
            <person name="Ruckert C."/>
        </authorList>
    </citation>
    <scope>NUCLEOTIDE SEQUENCE</scope>
    <source>
        <strain evidence="9">CGMCC 1.15290</strain>
    </source>
</reference>
<dbReference type="Proteomes" id="UP000627292">
    <property type="component" value="Unassembled WGS sequence"/>
</dbReference>
<evidence type="ECO:0000256" key="1">
    <source>
        <dbReference type="ARBA" id="ARBA00007401"/>
    </source>
</evidence>
<feature type="domain" description="DUF4982" evidence="7">
    <location>
        <begin position="611"/>
        <end position="667"/>
    </location>
</feature>
<dbReference type="Pfam" id="PF00703">
    <property type="entry name" value="Glyco_hydro_2"/>
    <property type="match status" value="1"/>
</dbReference>
<evidence type="ECO:0000256" key="3">
    <source>
        <dbReference type="ARBA" id="ARBA00023295"/>
    </source>
</evidence>
<dbReference type="AlphaFoldDB" id="A0A917J324"/>
<dbReference type="Pfam" id="PF02836">
    <property type="entry name" value="Glyco_hydro_2_C"/>
    <property type="match status" value="1"/>
</dbReference>
<dbReference type="InterPro" id="IPR036156">
    <property type="entry name" value="Beta-gal/glucu_dom_sf"/>
</dbReference>
<feature type="domain" description="Glycoside hydrolase family 2 immunoglobulin-like beta-sandwich" evidence="4">
    <location>
        <begin position="181"/>
        <end position="282"/>
    </location>
</feature>